<dbReference type="STRING" id="573065.Astex_1181"/>
<name>E8RN24_ASTEC</name>
<dbReference type="AlphaFoldDB" id="E8RN24"/>
<dbReference type="OrthoDB" id="9804614at2"/>
<dbReference type="InterPro" id="IPR058532">
    <property type="entry name" value="YjbR/MT2646/Rv2570-like"/>
</dbReference>
<sequence>MTLDELNIFCRSLVAATHVVQWGGHDVWKVGGKVFVIAGRQTDGHLSFSVKVSPVAFEILRDHPDCRPAPYLASRGMSWIEYYTGDQMSGDELRGLISDSYRLVADGLSKKKQKELGL</sequence>
<dbReference type="Proteomes" id="UP000001492">
    <property type="component" value="Chromosome 1"/>
</dbReference>
<dbReference type="SUPFAM" id="SSF142906">
    <property type="entry name" value="YjbR-like"/>
    <property type="match status" value="1"/>
</dbReference>
<dbReference type="Gene3D" id="3.90.1150.30">
    <property type="match status" value="1"/>
</dbReference>
<dbReference type="PANTHER" id="PTHR35145">
    <property type="entry name" value="CYTOPLASMIC PROTEIN-RELATED"/>
    <property type="match status" value="1"/>
</dbReference>
<protein>
    <recommendedName>
        <fullName evidence="3">MmcQ/YjbR family DNA-binding protein</fullName>
    </recommendedName>
</protein>
<accession>E8RN24</accession>
<dbReference type="PANTHER" id="PTHR35145:SF1">
    <property type="entry name" value="CYTOPLASMIC PROTEIN"/>
    <property type="match status" value="1"/>
</dbReference>
<proteinExistence type="predicted"/>
<organism evidence="1 2">
    <name type="scientific">Asticcacaulis excentricus (strain ATCC 15261 / DSM 4724 / KCTC 12464 / NCIMB 9791 / VKM B-1370 / CB 48)</name>
    <dbReference type="NCBI Taxonomy" id="573065"/>
    <lineage>
        <taxon>Bacteria</taxon>
        <taxon>Pseudomonadati</taxon>
        <taxon>Pseudomonadota</taxon>
        <taxon>Alphaproteobacteria</taxon>
        <taxon>Caulobacterales</taxon>
        <taxon>Caulobacteraceae</taxon>
        <taxon>Asticcacaulis</taxon>
    </lineage>
</organism>
<keyword evidence="2" id="KW-1185">Reference proteome</keyword>
<reference evidence="2" key="1">
    <citation type="submission" date="2010-12" db="EMBL/GenBank/DDBJ databases">
        <title>Complete sequence of chromosome 1 of Asticcacaulis excentricus CB 48.</title>
        <authorList>
            <consortium name="US DOE Joint Genome Institute"/>
            <person name="Lucas S."/>
            <person name="Copeland A."/>
            <person name="Lapidus A."/>
            <person name="Cheng J.-F."/>
            <person name="Bruce D."/>
            <person name="Goodwin L."/>
            <person name="Pitluck S."/>
            <person name="Teshima H."/>
            <person name="Davenport K."/>
            <person name="Detter J.C."/>
            <person name="Han C."/>
            <person name="Tapia R."/>
            <person name="Land M."/>
            <person name="Hauser L."/>
            <person name="Jeffries C."/>
            <person name="Kyrpides N."/>
            <person name="Ivanova N."/>
            <person name="Ovchinnikova G."/>
            <person name="Brun Y.V."/>
            <person name="Woyke T."/>
        </authorList>
    </citation>
    <scope>NUCLEOTIDE SEQUENCE [LARGE SCALE GENOMIC DNA]</scope>
    <source>
        <strain evidence="2">ATCC 15261 / DSM 4724 / KCTC 12464 / NCIMB 9791 / VKM B-1370 / CB 48</strain>
    </source>
</reference>
<dbReference type="HOGENOM" id="CLU_105851_4_0_5"/>
<dbReference type="Pfam" id="PF04237">
    <property type="entry name" value="YjbR"/>
    <property type="match status" value="1"/>
</dbReference>
<dbReference type="InterPro" id="IPR038056">
    <property type="entry name" value="YjbR-like_sf"/>
</dbReference>
<dbReference type="EMBL" id="CP002395">
    <property type="protein sequence ID" value="ADU12857.1"/>
    <property type="molecule type" value="Genomic_DNA"/>
</dbReference>
<dbReference type="eggNOG" id="COG2315">
    <property type="taxonomic scope" value="Bacteria"/>
</dbReference>
<evidence type="ECO:0000313" key="1">
    <source>
        <dbReference type="EMBL" id="ADU12857.1"/>
    </source>
</evidence>
<evidence type="ECO:0008006" key="3">
    <source>
        <dbReference type="Google" id="ProtNLM"/>
    </source>
</evidence>
<evidence type="ECO:0000313" key="2">
    <source>
        <dbReference type="Proteomes" id="UP000001492"/>
    </source>
</evidence>
<dbReference type="InterPro" id="IPR007351">
    <property type="entry name" value="YjbR"/>
</dbReference>
<dbReference type="KEGG" id="aex:Astex_1181"/>
<dbReference type="RefSeq" id="WP_013478689.1">
    <property type="nucleotide sequence ID" value="NC_014816.1"/>
</dbReference>
<gene>
    <name evidence="1" type="ordered locus">Astex_1181</name>
</gene>